<feature type="signal peptide" evidence="2">
    <location>
        <begin position="1"/>
        <end position="20"/>
    </location>
</feature>
<protein>
    <submittedName>
        <fullName evidence="3">Uncharacterized protein</fullName>
    </submittedName>
</protein>
<evidence type="ECO:0000313" key="3">
    <source>
        <dbReference type="EMBL" id="JAG05058.1"/>
    </source>
</evidence>
<sequence length="139" mass="15739">MKSIHLLLALILCVISTGYAHPPHAGVGRLIIGKLVRLRRTAAETRAVKETEVATTGTVEDSEDLVISQKDKETPSKPELDGKILLLMIVPPDKVKEGKEWERRKLEEETQQEEEQKENTVQHRDKTESIEMQVCFRIG</sequence>
<accession>A0A0A9WEY7</accession>
<feature type="compositionally biased region" description="Basic and acidic residues" evidence="1">
    <location>
        <begin position="117"/>
        <end position="128"/>
    </location>
</feature>
<gene>
    <name evidence="3" type="ORF">CM83_23359</name>
</gene>
<keyword evidence="2" id="KW-0732">Signal</keyword>
<proteinExistence type="predicted"/>
<reference evidence="3" key="2">
    <citation type="submission" date="2014-07" db="EMBL/GenBank/DDBJ databases">
        <authorList>
            <person name="Hull J."/>
        </authorList>
    </citation>
    <scope>NUCLEOTIDE SEQUENCE</scope>
</reference>
<evidence type="ECO:0000256" key="1">
    <source>
        <dbReference type="SAM" id="MobiDB-lite"/>
    </source>
</evidence>
<organism evidence="3">
    <name type="scientific">Lygus hesperus</name>
    <name type="common">Western plant bug</name>
    <dbReference type="NCBI Taxonomy" id="30085"/>
    <lineage>
        <taxon>Eukaryota</taxon>
        <taxon>Metazoa</taxon>
        <taxon>Ecdysozoa</taxon>
        <taxon>Arthropoda</taxon>
        <taxon>Hexapoda</taxon>
        <taxon>Insecta</taxon>
        <taxon>Pterygota</taxon>
        <taxon>Neoptera</taxon>
        <taxon>Paraneoptera</taxon>
        <taxon>Hemiptera</taxon>
        <taxon>Heteroptera</taxon>
        <taxon>Panheteroptera</taxon>
        <taxon>Cimicomorpha</taxon>
        <taxon>Miridae</taxon>
        <taxon>Mirini</taxon>
        <taxon>Lygus</taxon>
    </lineage>
</organism>
<reference evidence="3" key="1">
    <citation type="journal article" date="2014" name="PLoS ONE">
        <title>Transcriptome-Based Identification of ABC Transporters in the Western Tarnished Plant Bug Lygus hesperus.</title>
        <authorList>
            <person name="Hull J.J."/>
            <person name="Chaney K."/>
            <person name="Geib S.M."/>
            <person name="Fabrick J.A."/>
            <person name="Brent C.S."/>
            <person name="Walsh D."/>
            <person name="Lavine L.C."/>
        </authorList>
    </citation>
    <scope>NUCLEOTIDE SEQUENCE</scope>
</reference>
<evidence type="ECO:0000256" key="2">
    <source>
        <dbReference type="SAM" id="SignalP"/>
    </source>
</evidence>
<feature type="chain" id="PRO_5002069023" evidence="2">
    <location>
        <begin position="21"/>
        <end position="139"/>
    </location>
</feature>
<dbReference type="EMBL" id="GBHO01038546">
    <property type="protein sequence ID" value="JAG05058.1"/>
    <property type="molecule type" value="Transcribed_RNA"/>
</dbReference>
<name>A0A0A9WEY7_LYGHE</name>
<feature type="region of interest" description="Disordered" evidence="1">
    <location>
        <begin position="103"/>
        <end position="128"/>
    </location>
</feature>
<dbReference type="AlphaFoldDB" id="A0A0A9WEY7"/>